<dbReference type="InterPro" id="IPR011009">
    <property type="entry name" value="Kinase-like_dom_sf"/>
</dbReference>
<gene>
    <name evidence="21" type="ORF">NECHADRAFT_31235</name>
</gene>
<feature type="compositionally biased region" description="Polar residues" evidence="18">
    <location>
        <begin position="933"/>
        <end position="951"/>
    </location>
</feature>
<evidence type="ECO:0000259" key="20">
    <source>
        <dbReference type="PROSITE" id="PS50011"/>
    </source>
</evidence>
<dbReference type="InParanoid" id="C7YII8"/>
<feature type="transmembrane region" description="Helical" evidence="19">
    <location>
        <begin position="1495"/>
        <end position="1514"/>
    </location>
</feature>
<dbReference type="KEGG" id="nhe:NECHADRAFT_31235"/>
<dbReference type="FunFam" id="3.30.200.20:FF:000042">
    <property type="entry name" value="Aurora kinase A"/>
    <property type="match status" value="1"/>
</dbReference>
<feature type="compositionally biased region" description="Basic residues" evidence="18">
    <location>
        <begin position="1606"/>
        <end position="1623"/>
    </location>
</feature>
<evidence type="ECO:0000256" key="4">
    <source>
        <dbReference type="ARBA" id="ARBA00022448"/>
    </source>
</evidence>
<evidence type="ECO:0000256" key="17">
    <source>
        <dbReference type="PROSITE-ProRule" id="PRU10141"/>
    </source>
</evidence>
<keyword evidence="11 17" id="KW-0067">ATP-binding</keyword>
<dbReference type="EMBL" id="GG698896">
    <property type="protein sequence ID" value="EEU48814.1"/>
    <property type="molecule type" value="Genomic_DNA"/>
</dbReference>
<keyword evidence="9 17" id="KW-0547">Nucleotide-binding</keyword>
<feature type="compositionally biased region" description="Basic residues" evidence="18">
    <location>
        <begin position="1683"/>
        <end position="1700"/>
    </location>
</feature>
<evidence type="ECO:0000256" key="2">
    <source>
        <dbReference type="ARBA" id="ARBA00008170"/>
    </source>
</evidence>
<dbReference type="InterPro" id="IPR000719">
    <property type="entry name" value="Prot_kinase_dom"/>
</dbReference>
<feature type="region of interest" description="Disordered" evidence="18">
    <location>
        <begin position="594"/>
        <end position="724"/>
    </location>
</feature>
<name>C7YII8_FUSV7</name>
<feature type="compositionally biased region" description="Polar residues" evidence="18">
    <location>
        <begin position="38"/>
        <end position="49"/>
    </location>
</feature>
<evidence type="ECO:0000256" key="9">
    <source>
        <dbReference type="ARBA" id="ARBA00022741"/>
    </source>
</evidence>
<dbReference type="PANTHER" id="PTHR31503">
    <property type="entry name" value="VACUOLAR CALCIUM ION TRANSPORTER"/>
    <property type="match status" value="1"/>
</dbReference>
<evidence type="ECO:0000256" key="15">
    <source>
        <dbReference type="ARBA" id="ARBA00047899"/>
    </source>
</evidence>
<feature type="domain" description="Protein kinase" evidence="20">
    <location>
        <begin position="261"/>
        <end position="555"/>
    </location>
</feature>
<feature type="region of interest" description="Disordered" evidence="18">
    <location>
        <begin position="1162"/>
        <end position="1181"/>
    </location>
</feature>
<feature type="compositionally biased region" description="Low complexity" evidence="18">
    <location>
        <begin position="1583"/>
        <end position="1597"/>
    </location>
</feature>
<comment type="catalytic activity">
    <reaction evidence="16">
        <text>L-seryl-[protein] + ATP = O-phospho-L-seryl-[protein] + ADP + H(+)</text>
        <dbReference type="Rhea" id="RHEA:17989"/>
        <dbReference type="Rhea" id="RHEA-COMP:9863"/>
        <dbReference type="Rhea" id="RHEA-COMP:11604"/>
        <dbReference type="ChEBI" id="CHEBI:15378"/>
        <dbReference type="ChEBI" id="CHEBI:29999"/>
        <dbReference type="ChEBI" id="CHEBI:30616"/>
        <dbReference type="ChEBI" id="CHEBI:83421"/>
        <dbReference type="ChEBI" id="CHEBI:456216"/>
        <dbReference type="EC" id="2.7.11.1"/>
    </reaction>
</comment>
<sequence>MSSAALQTAPHQHTALASSPLATPSSRQYRSSHSSPSGQAYNAQQTATASPSSRRPPSRKTSDSAPSPAYHLGPGFGSPVTAPSAPNEQEPSASDRHGNMPPVAPPRTSSNNQSGGSRRTQYSNEKMTNSPRRGQNDAFRSGSHGDHGAAAENGHRSSKADAAARAASRDGKNATTAIPIRSAHSTPSRPVHEATDNLTKAIAAAQDPNGRDRNHATNQDDDDAAPPPVVATGDHNEERRGQRSRHDHSRSNKGTTKFGDFILGNTIGEGEFGKVKLGWKQDSSVQVAIKLIKRDSVGSNPSRFAKIYREVAILRGVQHPNIVRLIDKVETERHIGIILEYASGGELFDYILNHRYLKDNAARRLFAQLVSGVGYLHKKGIVHRDLKLENLLLDRNRNIIITDFGFANTFDANEDLTEEEELNLTDREFVKRMGLDRVKRNGTRKGDLMQTSCGSPCYAAPELVVSDSLYTGRKVDVWSCGVILYAMLAGYLPFDDDPANPEGDNINLLYKYIVTTPLTFPEYVTPHARDLLRRILVPNPRKRADLFEVARHSWLSEYANLVEFITSSTTLPSDVPNSGSGAPDDYAEAPTIARSSSVREAAKHKQSHPPVVGGLAKTHGNIDPESESGHRTPKDAKRRTVQVEYVAPTTQTQRGADAAPAKPSSRSLTQAPAPEVSTEKPLPREPPVAKEIAARATQSRRPQSAHKNAAAAPARPSRDTRATSDNAFMTGISATARPQTGGSMKSSASMGLQSRTTYGQPVPPTLADTNAQGRIHQPSNPEDEENVAKTVGSVPPKVMKMSAFQNETKREGRGHKRSNTLGDLGNKIMGRSGSIFGGRGKKRSEQPADKSRKYPPVSLSNTNMPGEEAGPRPSVDSRASRRSFSLGLGKKRSGSIHGSQGSGEKPERRRFSLVPPALSSKLGLGGGKDHGSVTASEAESQQDLPIQNPRNEQIRGYSAHDEPRHSEPYFDAPYEQVPAQDTAHSSPVYHHRYGSTTQDARRPSAIPPYMQAGAHLNTGSESSVDMRRPPTEPRSRPYQADFSESETFDGRAGSSRGERGGVLHKNHKRFADAYEGADYRGHEGSSGAAKRVMDFFRRRGKARGGEERSHRSPACRLHLSAYSCVGMAVLPVSSDTWLKATAYRLRSPVTFLAAITRNVSSGSHPTAVSPRNVPAGYAGGQRSHRCRVSDAWMASEWRTRGNSNNEMEMGPSPRPGRSERHVRIRPAYSIFGSDLRLIDRQILYSRAHFKIKACSMKEASSESPNIDGSRSGAQPAAHGFLPPSSTAPEGGNTLGLSQQPHRNDFDEKTRSDNLHGLKMPPGHIPSHTSSQAPRSGSVVEPTPKAGEPSEENTNTAKKGTLIDEIRRNAWLAVTYSWLNVLLIFVPVGIAVSQVDGIHGGVVFAMNAIAIIPLAGLLAFATESVAQKMGDALGALLNVTFGNAVELIIFIALVKNEIRIVQASLLGSILANLLLILGMGFFLGGLRYREQIYNSTVTQMSACLLSLSVISLVLPTAFHASFNDPKLADAQSLKISRGTSVILLLVYIIYLLFQLKSHAYMYESTPQHIVDAESTPGPAAGWLDSSSSDDSSSSSSDSSDSDSSHGTVRKRMKKVLRGGRRRRSSNASADTANTRATHAGSFTTTNTTPGEEVSEPSASRHRIPRFPSYEGSEQAVDEEEEPRRSHRRRRHRRHRHRKNKRHDHDAEKGGDGTQSWNKQPEAGAQNRGEGEPRRVDFAVQNEAEPSSSTGDRRPFPLRGISVKNLAPTVFTEKPEPGVLPPAPSGPVPRVRYGIRRTNSLPDRLGQQFRPPGAMLPSQVPLMALNAAGAQKADREDDEEHLSQIGSVVLLLLSTALVAVCAEFLVDSIEEVVSTSSVGEIFIGLIILPIVGNAAEHVTAITVAMKNKMDLAIGVAVGSSIQIAIFITPLVVILGWIMDREMTLYFTLFETVCLFVSAFIVNFLVLDGRSNYLEGALLCAVYIIISVVAFFYPDENEASAWGS</sequence>
<dbReference type="PROSITE" id="PS50011">
    <property type="entry name" value="PROTEIN_KINASE_DOM"/>
    <property type="match status" value="1"/>
</dbReference>
<dbReference type="GO" id="GO:0000329">
    <property type="term" value="C:fungal-type vacuole membrane"/>
    <property type="evidence" value="ECO:0007669"/>
    <property type="project" value="TreeGrafter"/>
</dbReference>
<feature type="compositionally biased region" description="Low complexity" evidence="18">
    <location>
        <begin position="14"/>
        <end position="37"/>
    </location>
</feature>
<dbReference type="GeneID" id="9676448"/>
<feature type="compositionally biased region" description="Polar residues" evidence="18">
    <location>
        <begin position="107"/>
        <end position="133"/>
    </location>
</feature>
<feature type="compositionally biased region" description="Basic and acidic residues" evidence="18">
    <location>
        <begin position="843"/>
        <end position="852"/>
    </location>
</feature>
<dbReference type="PROSITE" id="PS00107">
    <property type="entry name" value="PROTEIN_KINASE_ATP"/>
    <property type="match status" value="1"/>
</dbReference>
<dbReference type="Pfam" id="PF00069">
    <property type="entry name" value="Pkinase"/>
    <property type="match status" value="1"/>
</dbReference>
<evidence type="ECO:0000256" key="8">
    <source>
        <dbReference type="ARBA" id="ARBA00022692"/>
    </source>
</evidence>
<comment type="similarity">
    <text evidence="2">Belongs to the Ca(2+):cation antiporter (CaCA) (TC 2.A.19) family.</text>
</comment>
<keyword evidence="8 19" id="KW-0812">Transmembrane</keyword>
<reference evidence="21 22" key="1">
    <citation type="journal article" date="2009" name="PLoS Genet.">
        <title>The genome of Nectria haematococca: contribution of supernumerary chromosomes to gene expansion.</title>
        <authorList>
            <person name="Coleman J.J."/>
            <person name="Rounsley S.D."/>
            <person name="Rodriguez-Carres M."/>
            <person name="Kuo A."/>
            <person name="Wasmann C.C."/>
            <person name="Grimwood J."/>
            <person name="Schmutz J."/>
            <person name="Taga M."/>
            <person name="White G.J."/>
            <person name="Zhou S."/>
            <person name="Schwartz D.C."/>
            <person name="Freitag M."/>
            <person name="Ma L.J."/>
            <person name="Danchin E.G."/>
            <person name="Henrissat B."/>
            <person name="Coutinho P.M."/>
            <person name="Nelson D.R."/>
            <person name="Straney D."/>
            <person name="Napoli C.A."/>
            <person name="Barker B.M."/>
            <person name="Gribskov M."/>
            <person name="Rep M."/>
            <person name="Kroken S."/>
            <person name="Molnar I."/>
            <person name="Rensing C."/>
            <person name="Kennell J.C."/>
            <person name="Zamora J."/>
            <person name="Farman M.L."/>
            <person name="Selker E.U."/>
            <person name="Salamov A."/>
            <person name="Shapiro H."/>
            <person name="Pangilinan J."/>
            <person name="Lindquist E."/>
            <person name="Lamers C."/>
            <person name="Grigoriev I.V."/>
            <person name="Geiser D.M."/>
            <person name="Covert S.F."/>
            <person name="Temporini E."/>
            <person name="Vanetten H.D."/>
        </authorList>
    </citation>
    <scope>NUCLEOTIDE SEQUENCE [LARGE SCALE GENOMIC DNA]</scope>
    <source>
        <strain evidence="22">ATCC MYA-4622 / CBS 123669 / FGSC 9596 / NRRL 45880 / 77-13-4</strain>
    </source>
</reference>
<dbReference type="Pfam" id="PF01699">
    <property type="entry name" value="Na_Ca_ex"/>
    <property type="match status" value="2"/>
</dbReference>
<keyword evidence="10" id="KW-0418">Kinase</keyword>
<dbReference type="PROSITE" id="PS00108">
    <property type="entry name" value="PROTEIN_KINASE_ST"/>
    <property type="match status" value="1"/>
</dbReference>
<dbReference type="InterPro" id="IPR008271">
    <property type="entry name" value="Ser/Thr_kinase_AS"/>
</dbReference>
<keyword evidence="22" id="KW-1185">Reference proteome</keyword>
<feature type="region of interest" description="Disordered" evidence="18">
    <location>
        <begin position="805"/>
        <end position="967"/>
    </location>
</feature>
<feature type="transmembrane region" description="Helical" evidence="19">
    <location>
        <begin position="1397"/>
        <end position="1419"/>
    </location>
</feature>
<feature type="compositionally biased region" description="Basic and acidic residues" evidence="18">
    <location>
        <begin position="958"/>
        <end position="967"/>
    </location>
</feature>
<dbReference type="FunFam" id="1.10.510.10:FF:000397">
    <property type="entry name" value="Serine/threonine-protein kinase KIN4"/>
    <property type="match status" value="1"/>
</dbReference>
<dbReference type="Proteomes" id="UP000005206">
    <property type="component" value="Chromosome 1"/>
</dbReference>
<feature type="transmembrane region" description="Helical" evidence="19">
    <location>
        <begin position="1534"/>
        <end position="1552"/>
    </location>
</feature>
<evidence type="ECO:0000256" key="5">
    <source>
        <dbReference type="ARBA" id="ARBA00022527"/>
    </source>
</evidence>
<feature type="binding site" evidence="17">
    <location>
        <position position="290"/>
    </location>
    <ligand>
        <name>ATP</name>
        <dbReference type="ChEBI" id="CHEBI:30616"/>
    </ligand>
</feature>
<dbReference type="InterPro" id="IPR004713">
    <property type="entry name" value="CaH_exchang"/>
</dbReference>
<feature type="region of interest" description="Disordered" evidence="18">
    <location>
        <begin position="1199"/>
        <end position="1221"/>
    </location>
</feature>
<evidence type="ECO:0000256" key="12">
    <source>
        <dbReference type="ARBA" id="ARBA00022989"/>
    </source>
</evidence>
<feature type="region of interest" description="Disordered" evidence="18">
    <location>
        <begin position="1"/>
        <end position="193"/>
    </location>
</feature>
<evidence type="ECO:0000256" key="18">
    <source>
        <dbReference type="SAM" id="MobiDB-lite"/>
    </source>
</evidence>
<protein>
    <recommendedName>
        <fullName evidence="3">non-specific serine/threonine protein kinase</fullName>
        <ecNumber evidence="3">2.7.11.1</ecNumber>
    </recommendedName>
</protein>
<keyword evidence="4" id="KW-0813">Transport</keyword>
<evidence type="ECO:0000256" key="3">
    <source>
        <dbReference type="ARBA" id="ARBA00012513"/>
    </source>
</evidence>
<evidence type="ECO:0000256" key="13">
    <source>
        <dbReference type="ARBA" id="ARBA00023065"/>
    </source>
</evidence>
<feature type="compositionally biased region" description="Polar residues" evidence="18">
    <location>
        <begin position="1261"/>
        <end position="1272"/>
    </location>
</feature>
<feature type="compositionally biased region" description="Basic and acidic residues" evidence="18">
    <location>
        <begin position="143"/>
        <end position="159"/>
    </location>
</feature>
<dbReference type="HOGENOM" id="CLU_233900_0_0_1"/>
<feature type="compositionally biased region" description="Polar residues" evidence="18">
    <location>
        <begin position="1639"/>
        <end position="1648"/>
    </location>
</feature>
<keyword evidence="12 19" id="KW-1133">Transmembrane helix</keyword>
<evidence type="ECO:0000313" key="21">
    <source>
        <dbReference type="EMBL" id="EEU48814.1"/>
    </source>
</evidence>
<evidence type="ECO:0000256" key="7">
    <source>
        <dbReference type="ARBA" id="ARBA00022679"/>
    </source>
</evidence>
<dbReference type="EC" id="2.7.11.1" evidence="3"/>
<dbReference type="Gene3D" id="1.10.510.10">
    <property type="entry name" value="Transferase(Phosphotransferase) domain 1"/>
    <property type="match status" value="1"/>
</dbReference>
<dbReference type="Gene3D" id="1.20.1420.30">
    <property type="entry name" value="NCX, central ion-binding region"/>
    <property type="match status" value="2"/>
</dbReference>
<dbReference type="PANTHER" id="PTHR31503:SF18">
    <property type="entry name" value="CA(2+)_H(+) EXCHANGER, PUTATIVE (EUROFUNG)-RELATED"/>
    <property type="match status" value="1"/>
</dbReference>
<dbReference type="GO" id="GO:0005524">
    <property type="term" value="F:ATP binding"/>
    <property type="evidence" value="ECO:0007669"/>
    <property type="project" value="UniProtKB-UniRule"/>
</dbReference>
<feature type="transmembrane region" description="Helical" evidence="19">
    <location>
        <begin position="1970"/>
        <end position="1990"/>
    </location>
</feature>
<dbReference type="InterPro" id="IPR044880">
    <property type="entry name" value="NCX_ion-bd_dom_sf"/>
</dbReference>
<dbReference type="eggNOG" id="KOG0583">
    <property type="taxonomic scope" value="Eukaryota"/>
</dbReference>
<keyword evidence="6" id="KW-0597">Phosphoprotein</keyword>
<evidence type="ECO:0000256" key="1">
    <source>
        <dbReference type="ARBA" id="ARBA00004127"/>
    </source>
</evidence>
<dbReference type="SUPFAM" id="SSF56112">
    <property type="entry name" value="Protein kinase-like (PK-like)"/>
    <property type="match status" value="1"/>
</dbReference>
<feature type="compositionally biased region" description="Polar residues" evidence="18">
    <location>
        <begin position="696"/>
        <end position="706"/>
    </location>
</feature>
<evidence type="ECO:0000256" key="14">
    <source>
        <dbReference type="ARBA" id="ARBA00023136"/>
    </source>
</evidence>
<dbReference type="SMART" id="SM00220">
    <property type="entry name" value="S_TKc"/>
    <property type="match status" value="1"/>
</dbReference>
<feature type="compositionally biased region" description="Basic and acidic residues" evidence="18">
    <location>
        <begin position="1024"/>
        <end position="1035"/>
    </location>
</feature>
<dbReference type="STRING" id="660122.C7YII8"/>
<feature type="compositionally biased region" description="Basic and acidic residues" evidence="18">
    <location>
        <begin position="1301"/>
        <end position="1315"/>
    </location>
</feature>
<dbReference type="eggNOG" id="KOG1397">
    <property type="taxonomic scope" value="Eukaryota"/>
</dbReference>
<dbReference type="GO" id="GO:0045033">
    <property type="term" value="P:peroxisome inheritance"/>
    <property type="evidence" value="ECO:0007669"/>
    <property type="project" value="UniProtKB-ARBA"/>
</dbReference>
<feature type="region of interest" description="Disordered" evidence="18">
    <location>
        <begin position="1260"/>
        <end position="1356"/>
    </location>
</feature>
<evidence type="ECO:0000313" key="22">
    <source>
        <dbReference type="Proteomes" id="UP000005206"/>
    </source>
</evidence>
<feature type="transmembrane region" description="Helical" evidence="19">
    <location>
        <begin position="1431"/>
        <end position="1453"/>
    </location>
</feature>
<evidence type="ECO:0000256" key="19">
    <source>
        <dbReference type="SAM" id="Phobius"/>
    </source>
</evidence>
<comment type="subcellular location">
    <subcellularLocation>
        <location evidence="1">Endomembrane system</location>
        <topology evidence="1">Multi-pass membrane protein</topology>
    </subcellularLocation>
</comment>
<feature type="compositionally biased region" description="Low complexity" evidence="18">
    <location>
        <begin position="1624"/>
        <end position="1636"/>
    </location>
</feature>
<keyword evidence="5" id="KW-0723">Serine/threonine-protein kinase</keyword>
<dbReference type="GO" id="GO:0000011">
    <property type="term" value="P:vacuole inheritance"/>
    <property type="evidence" value="ECO:0007669"/>
    <property type="project" value="UniProtKB-ARBA"/>
</dbReference>
<feature type="transmembrane region" description="Helical" evidence="19">
    <location>
        <begin position="1909"/>
        <end position="1936"/>
    </location>
</feature>
<evidence type="ECO:0000256" key="11">
    <source>
        <dbReference type="ARBA" id="ARBA00022840"/>
    </source>
</evidence>
<dbReference type="InterPro" id="IPR017441">
    <property type="entry name" value="Protein_kinase_ATP_BS"/>
</dbReference>
<dbReference type="GO" id="GO:0012505">
    <property type="term" value="C:endomembrane system"/>
    <property type="evidence" value="ECO:0007669"/>
    <property type="project" value="UniProtKB-SubCell"/>
</dbReference>
<dbReference type="RefSeq" id="XP_003054527.1">
    <property type="nucleotide sequence ID" value="XM_003054481.1"/>
</dbReference>
<dbReference type="VEuPathDB" id="FungiDB:NECHADRAFT_31235"/>
<dbReference type="GO" id="GO:0015369">
    <property type="term" value="F:calcium:proton antiporter activity"/>
    <property type="evidence" value="ECO:0007669"/>
    <property type="project" value="TreeGrafter"/>
</dbReference>
<evidence type="ECO:0000256" key="10">
    <source>
        <dbReference type="ARBA" id="ARBA00022777"/>
    </source>
</evidence>
<feature type="transmembrane region" description="Helical" evidence="19">
    <location>
        <begin position="1369"/>
        <end position="1391"/>
    </location>
</feature>
<comment type="catalytic activity">
    <reaction evidence="15">
        <text>L-threonyl-[protein] + ATP = O-phospho-L-threonyl-[protein] + ADP + H(+)</text>
        <dbReference type="Rhea" id="RHEA:46608"/>
        <dbReference type="Rhea" id="RHEA-COMP:11060"/>
        <dbReference type="Rhea" id="RHEA-COMP:11605"/>
        <dbReference type="ChEBI" id="CHEBI:15378"/>
        <dbReference type="ChEBI" id="CHEBI:30013"/>
        <dbReference type="ChEBI" id="CHEBI:30616"/>
        <dbReference type="ChEBI" id="CHEBI:61977"/>
        <dbReference type="ChEBI" id="CHEBI:456216"/>
        <dbReference type="EC" id="2.7.11.1"/>
    </reaction>
</comment>
<feature type="region of interest" description="Disordered" evidence="18">
    <location>
        <begin position="1572"/>
        <end position="1757"/>
    </location>
</feature>
<dbReference type="GO" id="GO:0004674">
    <property type="term" value="F:protein serine/threonine kinase activity"/>
    <property type="evidence" value="ECO:0007669"/>
    <property type="project" value="UniProtKB-KW"/>
</dbReference>
<dbReference type="InterPro" id="IPR004837">
    <property type="entry name" value="NaCa_Exmemb"/>
</dbReference>
<keyword evidence="13" id="KW-0406">Ion transport</keyword>
<keyword evidence="7" id="KW-0808">Transferase</keyword>
<proteinExistence type="inferred from homology"/>
<feature type="transmembrane region" description="Helical" evidence="19">
    <location>
        <begin position="1942"/>
        <end position="1963"/>
    </location>
</feature>
<dbReference type="FunFam" id="1.20.1420.30:FF:000016">
    <property type="entry name" value="Membrane bound cation transporter"/>
    <property type="match status" value="1"/>
</dbReference>
<feature type="region of interest" description="Disordered" evidence="18">
    <location>
        <begin position="205"/>
        <end position="257"/>
    </location>
</feature>
<dbReference type="FunFam" id="1.20.1420.30:FF:000011">
    <property type="entry name" value="Vacuolar calcium ion transporter"/>
    <property type="match status" value="1"/>
</dbReference>
<dbReference type="GO" id="GO:0006874">
    <property type="term" value="P:intracellular calcium ion homeostasis"/>
    <property type="evidence" value="ECO:0007669"/>
    <property type="project" value="TreeGrafter"/>
</dbReference>
<feature type="compositionally biased region" description="Polar residues" evidence="18">
    <location>
        <begin position="1"/>
        <end position="11"/>
    </location>
</feature>
<feature type="region of interest" description="Disordered" evidence="18">
    <location>
        <begin position="993"/>
        <end position="1063"/>
    </location>
</feature>
<evidence type="ECO:0000256" key="6">
    <source>
        <dbReference type="ARBA" id="ARBA00022553"/>
    </source>
</evidence>
<keyword evidence="14 19" id="KW-0472">Membrane</keyword>
<dbReference type="OrthoDB" id="193931at2759"/>
<organism evidence="21 22">
    <name type="scientific">Fusarium vanettenii (strain ATCC MYA-4622 / CBS 123669 / FGSC 9596 / NRRL 45880 / 77-13-4)</name>
    <name type="common">Fusarium solani subsp. pisi</name>
    <dbReference type="NCBI Taxonomy" id="660122"/>
    <lineage>
        <taxon>Eukaryota</taxon>
        <taxon>Fungi</taxon>
        <taxon>Dikarya</taxon>
        <taxon>Ascomycota</taxon>
        <taxon>Pezizomycotina</taxon>
        <taxon>Sordariomycetes</taxon>
        <taxon>Hypocreomycetidae</taxon>
        <taxon>Hypocreales</taxon>
        <taxon>Nectriaceae</taxon>
        <taxon>Fusarium</taxon>
        <taxon>Fusarium solani species complex</taxon>
        <taxon>Fusarium vanettenii</taxon>
    </lineage>
</organism>
<accession>C7YII8</accession>
<feature type="transmembrane region" description="Helical" evidence="19">
    <location>
        <begin position="1459"/>
        <end position="1483"/>
    </location>
</feature>
<evidence type="ECO:0000256" key="16">
    <source>
        <dbReference type="ARBA" id="ARBA00048679"/>
    </source>
</evidence>